<evidence type="ECO:0000256" key="1">
    <source>
        <dbReference type="ARBA" id="ARBA00005323"/>
    </source>
</evidence>
<feature type="region of interest" description="Disordered" evidence="3">
    <location>
        <begin position="1"/>
        <end position="23"/>
    </location>
</feature>
<dbReference type="InterPro" id="IPR001608">
    <property type="entry name" value="Ala_racemase_N"/>
</dbReference>
<sequence>MNPSTKPLPDEPAATQRAAPPEGARAGLGQALRQLIGQRTDAIDTPALVIDLDAMERNLTRMAEFTRKHGVRLRPHAKMHKSAALARLQMQAGAVGVCVQKTAEAEALAAGGVTDIYISNEVIALPKLRRVAALAQALAARQGRLAIAVDSLDGVARLAEAMAGSAAVIDVFVEIDVGQGRCGVVPGEAALVLAQAIGRHAPLRFAGLQAYHGRAQHLRTVQQRREAIAIAVDDVTYTRRLIEAAGIPVDLVTGAGTGTFVLEAASGVYGELQAGSFLFMDADYAKNERDAAQPQFEHALFVKTQVISVGADHAVCDAGHKSHAIDSGLPLVHALEPGYELTYLNGGDEHGVLRAAGANDRLPELGRMLWLIPGHCDPTVNLHDHLIGVRGGLLHGTVERIIRVDARGALT</sequence>
<reference evidence="5" key="1">
    <citation type="submission" date="2022-03" db="EMBL/GenBank/DDBJ databases">
        <authorList>
            <person name="Woo C.Y."/>
        </authorList>
    </citation>
    <scope>NUCLEOTIDE SEQUENCE</scope>
    <source>
        <strain evidence="5">CYS-02</strain>
    </source>
</reference>
<dbReference type="InterPro" id="IPR029066">
    <property type="entry name" value="PLP-binding_barrel"/>
</dbReference>
<dbReference type="AlphaFoldDB" id="A0A9X2AKR8"/>
<dbReference type="Proteomes" id="UP001139447">
    <property type="component" value="Unassembled WGS sequence"/>
</dbReference>
<dbReference type="Pfam" id="PF01168">
    <property type="entry name" value="Ala_racemase_N"/>
    <property type="match status" value="1"/>
</dbReference>
<dbReference type="CDD" id="cd06819">
    <property type="entry name" value="PLPDE_III_LS_D-TA"/>
    <property type="match status" value="1"/>
</dbReference>
<evidence type="ECO:0000256" key="2">
    <source>
        <dbReference type="ARBA" id="ARBA00023239"/>
    </source>
</evidence>
<dbReference type="SMART" id="SM01119">
    <property type="entry name" value="D-ser_dehydrat"/>
    <property type="match status" value="1"/>
</dbReference>
<comment type="caution">
    <text evidence="5">The sequence shown here is derived from an EMBL/GenBank/DDBJ whole genome shotgun (WGS) entry which is preliminary data.</text>
</comment>
<feature type="domain" description="D-serine dehydratase-like" evidence="4">
    <location>
        <begin position="299"/>
        <end position="390"/>
    </location>
</feature>
<dbReference type="InterPro" id="IPR051466">
    <property type="entry name" value="D-amino_acid_metab_enzyme"/>
</dbReference>
<dbReference type="PANTHER" id="PTHR28004:SF2">
    <property type="entry name" value="D-SERINE DEHYDRATASE"/>
    <property type="match status" value="1"/>
</dbReference>
<keyword evidence="2" id="KW-0456">Lyase</keyword>
<dbReference type="RefSeq" id="WP_243303393.1">
    <property type="nucleotide sequence ID" value="NZ_JALGBI010000001.1"/>
</dbReference>
<evidence type="ECO:0000313" key="6">
    <source>
        <dbReference type="Proteomes" id="UP001139447"/>
    </source>
</evidence>
<dbReference type="InterPro" id="IPR026956">
    <property type="entry name" value="D-ser_dehydrat-like_dom"/>
</dbReference>
<dbReference type="InterPro" id="IPR042208">
    <property type="entry name" value="D-ser_dehydrat-like_sf"/>
</dbReference>
<keyword evidence="6" id="KW-1185">Reference proteome</keyword>
<comment type="similarity">
    <text evidence="1">Belongs to the DSD1 family.</text>
</comment>
<proteinExistence type="inferred from homology"/>
<evidence type="ECO:0000313" key="5">
    <source>
        <dbReference type="EMBL" id="MCJ0761823.1"/>
    </source>
</evidence>
<dbReference type="Pfam" id="PF14031">
    <property type="entry name" value="D-ser_dehydrat"/>
    <property type="match status" value="1"/>
</dbReference>
<evidence type="ECO:0000259" key="4">
    <source>
        <dbReference type="SMART" id="SM01119"/>
    </source>
</evidence>
<dbReference type="PANTHER" id="PTHR28004">
    <property type="entry name" value="ZGC:162816-RELATED"/>
    <property type="match status" value="1"/>
</dbReference>
<accession>A0A9X2AKR8</accession>
<dbReference type="EMBL" id="JALGBI010000001">
    <property type="protein sequence ID" value="MCJ0761823.1"/>
    <property type="molecule type" value="Genomic_DNA"/>
</dbReference>
<dbReference type="SUPFAM" id="SSF51419">
    <property type="entry name" value="PLP-binding barrel"/>
    <property type="match status" value="1"/>
</dbReference>
<organism evidence="5 6">
    <name type="scientific">Variovorax terrae</name>
    <dbReference type="NCBI Taxonomy" id="2923278"/>
    <lineage>
        <taxon>Bacteria</taxon>
        <taxon>Pseudomonadati</taxon>
        <taxon>Pseudomonadota</taxon>
        <taxon>Betaproteobacteria</taxon>
        <taxon>Burkholderiales</taxon>
        <taxon>Comamonadaceae</taxon>
        <taxon>Variovorax</taxon>
    </lineage>
</organism>
<dbReference type="Gene3D" id="2.40.37.20">
    <property type="entry name" value="D-serine dehydratase-like domain"/>
    <property type="match status" value="1"/>
</dbReference>
<dbReference type="Gene3D" id="3.20.20.10">
    <property type="entry name" value="Alanine racemase"/>
    <property type="match status" value="1"/>
</dbReference>
<dbReference type="GO" id="GO:0008721">
    <property type="term" value="F:D-serine ammonia-lyase activity"/>
    <property type="evidence" value="ECO:0007669"/>
    <property type="project" value="TreeGrafter"/>
</dbReference>
<evidence type="ECO:0000256" key="3">
    <source>
        <dbReference type="SAM" id="MobiDB-lite"/>
    </source>
</evidence>
<protein>
    <submittedName>
        <fullName evidence="5">DSD1 family PLP-dependent enzyme</fullName>
    </submittedName>
</protein>
<gene>
    <name evidence="5" type="ORF">MMF98_01245</name>
</gene>
<dbReference type="GO" id="GO:0036088">
    <property type="term" value="P:D-serine catabolic process"/>
    <property type="evidence" value="ECO:0007669"/>
    <property type="project" value="TreeGrafter"/>
</dbReference>
<name>A0A9X2AKR8_9BURK</name>